<dbReference type="AlphaFoldDB" id="A0A1J1HM48"/>
<gene>
    <name evidence="1" type="ORF">CLUMA_CG002896</name>
</gene>
<evidence type="ECO:0000313" key="2">
    <source>
        <dbReference type="Proteomes" id="UP000183832"/>
    </source>
</evidence>
<keyword evidence="2" id="KW-1185">Reference proteome</keyword>
<evidence type="ECO:0000313" key="1">
    <source>
        <dbReference type="EMBL" id="CRK89135.1"/>
    </source>
</evidence>
<name>A0A1J1HM48_9DIPT</name>
<accession>A0A1J1HM48</accession>
<proteinExistence type="predicted"/>
<reference evidence="1 2" key="1">
    <citation type="submission" date="2015-04" db="EMBL/GenBank/DDBJ databases">
        <authorList>
            <person name="Syromyatnikov M.Y."/>
            <person name="Popov V.N."/>
        </authorList>
    </citation>
    <scope>NUCLEOTIDE SEQUENCE [LARGE SCALE GENOMIC DNA]</scope>
</reference>
<dbReference type="EMBL" id="CVRI01000011">
    <property type="protein sequence ID" value="CRK89135.1"/>
    <property type="molecule type" value="Genomic_DNA"/>
</dbReference>
<protein>
    <submittedName>
        <fullName evidence="1">CLUMA_CG002896, isoform A</fullName>
    </submittedName>
</protein>
<dbReference type="Proteomes" id="UP000183832">
    <property type="component" value="Unassembled WGS sequence"/>
</dbReference>
<sequence length="156" mass="17794">MQTITSPPVFNKKYFHDVMLGTQTIKIFSDVKLFTLEVYELNENKALNKIIKIIYKVKEAEPFVAALLDAKIKENLSSSNGQAERRKSSTCIQKISIPDTCLYKKILQPRHGLSYSHKTLENEEKSTSLVSCANRNSNFDNVNLNHGCLERKAKEK</sequence>
<organism evidence="1 2">
    <name type="scientific">Clunio marinus</name>
    <dbReference type="NCBI Taxonomy" id="568069"/>
    <lineage>
        <taxon>Eukaryota</taxon>
        <taxon>Metazoa</taxon>
        <taxon>Ecdysozoa</taxon>
        <taxon>Arthropoda</taxon>
        <taxon>Hexapoda</taxon>
        <taxon>Insecta</taxon>
        <taxon>Pterygota</taxon>
        <taxon>Neoptera</taxon>
        <taxon>Endopterygota</taxon>
        <taxon>Diptera</taxon>
        <taxon>Nematocera</taxon>
        <taxon>Chironomoidea</taxon>
        <taxon>Chironomidae</taxon>
        <taxon>Clunio</taxon>
    </lineage>
</organism>